<sequence length="73" mass="8379">MAKKHSKYTEISVKIDNKSILTEIREAAREEANNSTRWLSEKLSSLTKDLAQSQRDIASLKTKCNRLESQIKN</sequence>
<dbReference type="EMBL" id="MK570058">
    <property type="protein sequence ID" value="QDI74092.1"/>
    <property type="molecule type" value="Genomic_DNA"/>
</dbReference>
<accession>A0A514K4L2</accession>
<protein>
    <submittedName>
        <fullName evidence="2">Uncharacterized protein</fullName>
    </submittedName>
</protein>
<evidence type="ECO:0000313" key="2">
    <source>
        <dbReference type="EMBL" id="QDI74092.1"/>
    </source>
</evidence>
<keyword evidence="1" id="KW-0175">Coiled coil</keyword>
<name>A0A514K4L2_9VIRU</name>
<proteinExistence type="predicted"/>
<reference evidence="2" key="1">
    <citation type="submission" date="2019-02" db="EMBL/GenBank/DDBJ databases">
        <title>Spindle-shaped viruses infect a marine ammonia-oxidizing thaumarchaeon.</title>
        <authorList>
            <person name="Kim J.-G."/>
            <person name="Kim S.-J."/>
            <person name="Rhee S.-K."/>
        </authorList>
    </citation>
    <scope>NUCLEOTIDE SEQUENCE [LARGE SCALE GENOMIC DNA]</scope>
    <source>
        <strain evidence="2">NSV6</strain>
    </source>
</reference>
<organism evidence="2">
    <name type="scientific">Nitrosopumilus spindle-shaped virus</name>
    <dbReference type="NCBI Taxonomy" id="2508184"/>
    <lineage>
        <taxon>Viruses</taxon>
        <taxon>Viruses incertae sedis</taxon>
        <taxon>Thaspiviridae</taxon>
        <taxon>Nitmarvirus</taxon>
        <taxon>Nitmarvirus maris</taxon>
        <taxon>Nitmarvirus NSV1</taxon>
    </lineage>
</organism>
<evidence type="ECO:0000256" key="1">
    <source>
        <dbReference type="SAM" id="Coils"/>
    </source>
</evidence>
<feature type="coiled-coil region" evidence="1">
    <location>
        <begin position="43"/>
        <end position="70"/>
    </location>
</feature>